<dbReference type="CDD" id="cd07551">
    <property type="entry name" value="P-type_ATPase_HM_ZosA_PfeT-like"/>
    <property type="match status" value="1"/>
</dbReference>
<keyword evidence="3 12" id="KW-0812">Transmembrane</keyword>
<dbReference type="InterPro" id="IPR027256">
    <property type="entry name" value="P-typ_ATPase_IB"/>
</dbReference>
<dbReference type="EMBL" id="FJNE01000001">
    <property type="protein sequence ID" value="CZQ81276.1"/>
    <property type="molecule type" value="Genomic_DNA"/>
</dbReference>
<feature type="transmembrane region" description="Helical" evidence="12">
    <location>
        <begin position="269"/>
        <end position="292"/>
    </location>
</feature>
<evidence type="ECO:0000313" key="14">
    <source>
        <dbReference type="EMBL" id="CZQ81276.1"/>
    </source>
</evidence>
<reference evidence="14 15" key="1">
    <citation type="submission" date="2016-02" db="EMBL/GenBank/DDBJ databases">
        <authorList>
            <person name="Wen L."/>
            <person name="He K."/>
            <person name="Yang H."/>
        </authorList>
    </citation>
    <scope>NUCLEOTIDE SEQUENCE [LARGE SCALE GENOMIC DNA]</scope>
    <source>
        <strain evidence="14">Trichococcus palustris</strain>
    </source>
</reference>
<dbReference type="InterPro" id="IPR051949">
    <property type="entry name" value="Cation_Transport_ATPase"/>
</dbReference>
<feature type="transmembrane region" description="Helical" evidence="12">
    <location>
        <begin position="580"/>
        <end position="599"/>
    </location>
</feature>
<comment type="similarity">
    <text evidence="2 12">Belongs to the cation transport ATPase (P-type) (TC 3.A.3) family. Type IB subfamily.</text>
</comment>
<dbReference type="OrthoDB" id="9813266at2"/>
<dbReference type="Gene3D" id="3.40.50.1000">
    <property type="entry name" value="HAD superfamily/HAD-like"/>
    <property type="match status" value="1"/>
</dbReference>
<evidence type="ECO:0000256" key="9">
    <source>
        <dbReference type="ARBA" id="ARBA00022989"/>
    </source>
</evidence>
<evidence type="ECO:0000256" key="7">
    <source>
        <dbReference type="ARBA" id="ARBA00022842"/>
    </source>
</evidence>
<keyword evidence="5 12" id="KW-0547">Nucleotide-binding</keyword>
<dbReference type="PROSITE" id="PS00154">
    <property type="entry name" value="ATPASE_E1_E2"/>
    <property type="match status" value="1"/>
</dbReference>
<dbReference type="InterPro" id="IPR044492">
    <property type="entry name" value="P_typ_ATPase_HD_dom"/>
</dbReference>
<dbReference type="Proteomes" id="UP000242754">
    <property type="component" value="Unassembled WGS sequence"/>
</dbReference>
<dbReference type="SFLD" id="SFLDF00027">
    <property type="entry name" value="p-type_atpase"/>
    <property type="match status" value="1"/>
</dbReference>
<evidence type="ECO:0000256" key="12">
    <source>
        <dbReference type="RuleBase" id="RU362081"/>
    </source>
</evidence>
<evidence type="ECO:0000256" key="3">
    <source>
        <dbReference type="ARBA" id="ARBA00022692"/>
    </source>
</evidence>
<keyword evidence="11 12" id="KW-0472">Membrane</keyword>
<keyword evidence="10" id="KW-0406">Ion transport</keyword>
<evidence type="ECO:0000256" key="2">
    <source>
        <dbReference type="ARBA" id="ARBA00006024"/>
    </source>
</evidence>
<evidence type="ECO:0000256" key="5">
    <source>
        <dbReference type="ARBA" id="ARBA00022741"/>
    </source>
</evidence>
<evidence type="ECO:0000256" key="10">
    <source>
        <dbReference type="ARBA" id="ARBA00023065"/>
    </source>
</evidence>
<dbReference type="SUPFAM" id="SSF56784">
    <property type="entry name" value="HAD-like"/>
    <property type="match status" value="1"/>
</dbReference>
<dbReference type="GO" id="GO:0016887">
    <property type="term" value="F:ATP hydrolysis activity"/>
    <property type="evidence" value="ECO:0007669"/>
    <property type="project" value="InterPro"/>
</dbReference>
<keyword evidence="12" id="KW-1003">Cell membrane</keyword>
<feature type="transmembrane region" description="Helical" evidence="12">
    <location>
        <begin position="9"/>
        <end position="28"/>
    </location>
</feature>
<protein>
    <submittedName>
        <fullName evidence="14">P-type atpase phosphorylation site</fullName>
    </submittedName>
</protein>
<dbReference type="Pfam" id="PF00702">
    <property type="entry name" value="Hydrolase"/>
    <property type="match status" value="1"/>
</dbReference>
<dbReference type="NCBIfam" id="TIGR01494">
    <property type="entry name" value="ATPase_P-type"/>
    <property type="match status" value="1"/>
</dbReference>
<dbReference type="InterPro" id="IPR059000">
    <property type="entry name" value="ATPase_P-type_domA"/>
</dbReference>
<feature type="transmembrane region" description="Helical" evidence="12">
    <location>
        <begin position="611"/>
        <end position="630"/>
    </location>
</feature>
<keyword evidence="9 12" id="KW-1133">Transmembrane helix</keyword>
<evidence type="ECO:0000259" key="13">
    <source>
        <dbReference type="Pfam" id="PF00122"/>
    </source>
</evidence>
<keyword evidence="8" id="KW-1278">Translocase</keyword>
<dbReference type="InterPro" id="IPR023298">
    <property type="entry name" value="ATPase_P-typ_TM_dom_sf"/>
</dbReference>
<dbReference type="GO" id="GO:0005524">
    <property type="term" value="F:ATP binding"/>
    <property type="evidence" value="ECO:0007669"/>
    <property type="project" value="UniProtKB-UniRule"/>
</dbReference>
<keyword evidence="7" id="KW-0460">Magnesium</keyword>
<dbReference type="STRING" id="140314.SAMN04488076_102114"/>
<dbReference type="PANTHER" id="PTHR43079">
    <property type="entry name" value="PROBABLE CADMIUM/ZINC-TRANSPORTING ATPASE HMA1"/>
    <property type="match status" value="1"/>
</dbReference>
<dbReference type="SFLD" id="SFLDS00003">
    <property type="entry name" value="Haloacid_Dehalogenase"/>
    <property type="match status" value="1"/>
</dbReference>
<keyword evidence="6 12" id="KW-0067">ATP-binding</keyword>
<evidence type="ECO:0000256" key="1">
    <source>
        <dbReference type="ARBA" id="ARBA00004651"/>
    </source>
</evidence>
<dbReference type="Pfam" id="PF00122">
    <property type="entry name" value="E1-E2_ATPase"/>
    <property type="match status" value="1"/>
</dbReference>
<proteinExistence type="inferred from homology"/>
<dbReference type="AlphaFoldDB" id="A0A143Y496"/>
<dbReference type="InterPro" id="IPR008250">
    <property type="entry name" value="ATPase_P-typ_transduc_dom_A_sf"/>
</dbReference>
<dbReference type="NCBIfam" id="TIGR01525">
    <property type="entry name" value="ATPase-IB_hvy"/>
    <property type="match status" value="1"/>
</dbReference>
<evidence type="ECO:0000256" key="6">
    <source>
        <dbReference type="ARBA" id="ARBA00022840"/>
    </source>
</evidence>
<evidence type="ECO:0000313" key="15">
    <source>
        <dbReference type="Proteomes" id="UP000242754"/>
    </source>
</evidence>
<dbReference type="GO" id="GO:0005886">
    <property type="term" value="C:plasma membrane"/>
    <property type="evidence" value="ECO:0007669"/>
    <property type="project" value="UniProtKB-SubCell"/>
</dbReference>
<feature type="transmembrane region" description="Helical" evidence="12">
    <location>
        <begin position="34"/>
        <end position="51"/>
    </location>
</feature>
<organism evidence="14 15">
    <name type="scientific">Trichococcus palustris</name>
    <dbReference type="NCBI Taxonomy" id="140314"/>
    <lineage>
        <taxon>Bacteria</taxon>
        <taxon>Bacillati</taxon>
        <taxon>Bacillota</taxon>
        <taxon>Bacilli</taxon>
        <taxon>Lactobacillales</taxon>
        <taxon>Carnobacteriaceae</taxon>
        <taxon>Trichococcus</taxon>
    </lineage>
</organism>
<dbReference type="InterPro" id="IPR023299">
    <property type="entry name" value="ATPase_P-typ_cyto_dom_N"/>
</dbReference>
<dbReference type="Gene3D" id="3.40.1110.10">
    <property type="entry name" value="Calcium-transporting ATPase, cytoplasmic domain N"/>
    <property type="match status" value="1"/>
</dbReference>
<dbReference type="RefSeq" id="WP_087030052.1">
    <property type="nucleotide sequence ID" value="NZ_FJNE01000001.1"/>
</dbReference>
<dbReference type="InterPro" id="IPR036412">
    <property type="entry name" value="HAD-like_sf"/>
</dbReference>
<dbReference type="GO" id="GO:0019829">
    <property type="term" value="F:ATPase-coupled monoatomic cation transmembrane transporter activity"/>
    <property type="evidence" value="ECO:0007669"/>
    <property type="project" value="InterPro"/>
</dbReference>
<dbReference type="InterPro" id="IPR018303">
    <property type="entry name" value="ATPase_P-typ_P_site"/>
</dbReference>
<dbReference type="SFLD" id="SFLDG00002">
    <property type="entry name" value="C1.7:_P-type_atpase_like"/>
    <property type="match status" value="1"/>
</dbReference>
<keyword evidence="10" id="KW-0813">Transport</keyword>
<evidence type="ECO:0000256" key="4">
    <source>
        <dbReference type="ARBA" id="ARBA00022723"/>
    </source>
</evidence>
<gene>
    <name evidence="14" type="ORF">Tpal_177</name>
</gene>
<dbReference type="SUPFAM" id="SSF81653">
    <property type="entry name" value="Calcium ATPase, transduction domain A"/>
    <property type="match status" value="1"/>
</dbReference>
<dbReference type="GO" id="GO:0046872">
    <property type="term" value="F:metal ion binding"/>
    <property type="evidence" value="ECO:0007669"/>
    <property type="project" value="UniProtKB-KW"/>
</dbReference>
<keyword evidence="15" id="KW-1185">Reference proteome</keyword>
<keyword evidence="4 12" id="KW-0479">Metal-binding</keyword>
<evidence type="ECO:0000256" key="8">
    <source>
        <dbReference type="ARBA" id="ARBA00022967"/>
    </source>
</evidence>
<dbReference type="PANTHER" id="PTHR43079:SF1">
    <property type="entry name" value="CADMIUM_ZINC-TRANSPORTING ATPASE HMA1, CHLOROPLASTIC-RELATED"/>
    <property type="match status" value="1"/>
</dbReference>
<evidence type="ECO:0000256" key="11">
    <source>
        <dbReference type="ARBA" id="ARBA00023136"/>
    </source>
</evidence>
<sequence>MKDLLKNKAMIATIISGILIVIGIILQWQNLDTAAAIIFVLSFVIGGFKQAKEGVIDTFENKHLNVDILMVLAAVGASLIGYWMEGALLIFIFSLSGSLEEYAMDKSTEAITALMNIVPDVSKRIKADGTIEEVATKDLKVGDTLLVPKGASIPIDGVIKEGLGLIDEAAISGESVPVEKKVGDEIFGSTINLNEAIKMTVTKESKDTLFAKIIRMVEEAQSTPSQTASFINRIENTYVKIVLIFVPVMIAIFYFLLNWGWNESFYRGMVLLTVASPCALVASATPATLSAISNAAKRGILFKGGIPIENFSQMDCIAFDKTGTLTEGKPKVTEAVYAAAEDEEHIMSVVYALEHSSTHPIATALVNYLDTKEYKHTKMDCIQDLTGFGLAGSAFGSDWKIGKQSFVVSENQQNKQNQQIVADAFTLEKEGKTVIYVSKDDKVVAYYGLLDTPKKDAKDMIAFFKANGVHTIMITGDNEATGQTIGKQLGVDEIRANCLPEDKTTILRDLQSQYKLVGMVGDGINDAPALANADIGIAMGEGTDIAMETADVVLMKNELDKLEYAYGLSIKLKKVTMQNIIFSVCVILTLITSNLFQLINLPLGVVGHEGSTILVILNSLRLLAVIPTYASNKPMKPIVKKEAPQKAVEEN</sequence>
<dbReference type="FunFam" id="2.70.150.10:FF:000002">
    <property type="entry name" value="Copper-transporting ATPase 1, putative"/>
    <property type="match status" value="1"/>
</dbReference>
<dbReference type="InterPro" id="IPR023214">
    <property type="entry name" value="HAD_sf"/>
</dbReference>
<comment type="subcellular location">
    <subcellularLocation>
        <location evidence="1">Cell membrane</location>
        <topology evidence="1">Multi-pass membrane protein</topology>
    </subcellularLocation>
</comment>
<feature type="domain" description="P-type ATPase A" evidence="13">
    <location>
        <begin position="119"/>
        <end position="218"/>
    </location>
</feature>
<name>A0A143Y496_9LACT</name>
<dbReference type="InterPro" id="IPR001757">
    <property type="entry name" value="P_typ_ATPase"/>
</dbReference>
<dbReference type="SUPFAM" id="SSF81665">
    <property type="entry name" value="Calcium ATPase, transmembrane domain M"/>
    <property type="match status" value="1"/>
</dbReference>
<dbReference type="Gene3D" id="2.70.150.10">
    <property type="entry name" value="Calcium-transporting ATPase, cytoplasmic transduction domain A"/>
    <property type="match status" value="1"/>
</dbReference>
<dbReference type="PRINTS" id="PR00941">
    <property type="entry name" value="CDATPASE"/>
</dbReference>
<feature type="transmembrane region" description="Helical" evidence="12">
    <location>
        <begin position="238"/>
        <end position="257"/>
    </location>
</feature>
<accession>A0A143Y496</accession>
<dbReference type="PRINTS" id="PR00119">
    <property type="entry name" value="CATATPASE"/>
</dbReference>